<gene>
    <name evidence="1" type="ORF">METZ01_LOCUS67793</name>
</gene>
<protein>
    <submittedName>
        <fullName evidence="1">Uncharacterized protein</fullName>
    </submittedName>
</protein>
<dbReference type="EMBL" id="UINC01004522">
    <property type="protein sequence ID" value="SVA14939.1"/>
    <property type="molecule type" value="Genomic_DNA"/>
</dbReference>
<evidence type="ECO:0000313" key="1">
    <source>
        <dbReference type="EMBL" id="SVA14939.1"/>
    </source>
</evidence>
<sequence>MQRGLLLFFLSGILLICSGCSNFDNIIGFAKEQAAPTNCASVVIERAFKLHEDAKSGLALFFDERSDNQLYQAFYAASDSVHESRKVKNCWDRRVSHYYAMQNLQEMNTSLARIIRRNMPDDDQGEMISVYRDQYEWVMPNIR</sequence>
<organism evidence="1">
    <name type="scientific">marine metagenome</name>
    <dbReference type="NCBI Taxonomy" id="408172"/>
    <lineage>
        <taxon>unclassified sequences</taxon>
        <taxon>metagenomes</taxon>
        <taxon>ecological metagenomes</taxon>
    </lineage>
</organism>
<reference evidence="1" key="1">
    <citation type="submission" date="2018-05" db="EMBL/GenBank/DDBJ databases">
        <authorList>
            <person name="Lanie J.A."/>
            <person name="Ng W.-L."/>
            <person name="Kazmierczak K.M."/>
            <person name="Andrzejewski T.M."/>
            <person name="Davidsen T.M."/>
            <person name="Wayne K.J."/>
            <person name="Tettelin H."/>
            <person name="Glass J.I."/>
            <person name="Rusch D."/>
            <person name="Podicherti R."/>
            <person name="Tsui H.-C.T."/>
            <person name="Winkler M.E."/>
        </authorList>
    </citation>
    <scope>NUCLEOTIDE SEQUENCE</scope>
</reference>
<accession>A0A381TGJ8</accession>
<proteinExistence type="predicted"/>
<dbReference type="AlphaFoldDB" id="A0A381TGJ8"/>
<name>A0A381TGJ8_9ZZZZ</name>